<feature type="region of interest" description="Disordered" evidence="1">
    <location>
        <begin position="1"/>
        <end position="77"/>
    </location>
</feature>
<organism evidence="2 3">
    <name type="scientific">Pleurodeles waltl</name>
    <name type="common">Iberian ribbed newt</name>
    <dbReference type="NCBI Taxonomy" id="8319"/>
    <lineage>
        <taxon>Eukaryota</taxon>
        <taxon>Metazoa</taxon>
        <taxon>Chordata</taxon>
        <taxon>Craniata</taxon>
        <taxon>Vertebrata</taxon>
        <taxon>Euteleostomi</taxon>
        <taxon>Amphibia</taxon>
        <taxon>Batrachia</taxon>
        <taxon>Caudata</taxon>
        <taxon>Salamandroidea</taxon>
        <taxon>Salamandridae</taxon>
        <taxon>Pleurodelinae</taxon>
        <taxon>Pleurodeles</taxon>
    </lineage>
</organism>
<accession>A0AAV7MAB3</accession>
<dbReference type="Proteomes" id="UP001066276">
    <property type="component" value="Chromosome 10"/>
</dbReference>
<keyword evidence="3" id="KW-1185">Reference proteome</keyword>
<dbReference type="EMBL" id="JANPWB010000014">
    <property type="protein sequence ID" value="KAJ1098868.1"/>
    <property type="molecule type" value="Genomic_DNA"/>
</dbReference>
<name>A0AAV7MAB3_PLEWA</name>
<evidence type="ECO:0000313" key="2">
    <source>
        <dbReference type="EMBL" id="KAJ1098868.1"/>
    </source>
</evidence>
<dbReference type="AlphaFoldDB" id="A0AAV7MAB3"/>
<gene>
    <name evidence="2" type="ORF">NDU88_003975</name>
</gene>
<protein>
    <submittedName>
        <fullName evidence="2">Uncharacterized protein</fullName>
    </submittedName>
</protein>
<sequence>MPRSSPVGKSSNLVGEAPARRPPDPSHTGVQGRRARPSREASDPSSDGPCFQVPGLRPREGRPHYRRAPPIPPRPLDSDASRLLFILGAGTPSPLYFRGQAPCPPQCRRAATGRVRPATTAGLWSPPRLPSALSVCHGCPGRPPATRCAASHLRTLRSARGTIRRHRGLFNYWCSDSRLRPPS</sequence>
<evidence type="ECO:0000313" key="3">
    <source>
        <dbReference type="Proteomes" id="UP001066276"/>
    </source>
</evidence>
<evidence type="ECO:0000256" key="1">
    <source>
        <dbReference type="SAM" id="MobiDB-lite"/>
    </source>
</evidence>
<proteinExistence type="predicted"/>
<reference evidence="2" key="1">
    <citation type="journal article" date="2022" name="bioRxiv">
        <title>Sequencing and chromosome-scale assembly of the giantPleurodeles waltlgenome.</title>
        <authorList>
            <person name="Brown T."/>
            <person name="Elewa A."/>
            <person name="Iarovenko S."/>
            <person name="Subramanian E."/>
            <person name="Araus A.J."/>
            <person name="Petzold A."/>
            <person name="Susuki M."/>
            <person name="Suzuki K.-i.T."/>
            <person name="Hayashi T."/>
            <person name="Toyoda A."/>
            <person name="Oliveira C."/>
            <person name="Osipova E."/>
            <person name="Leigh N.D."/>
            <person name="Simon A."/>
            <person name="Yun M.H."/>
        </authorList>
    </citation>
    <scope>NUCLEOTIDE SEQUENCE</scope>
    <source>
        <strain evidence="2">20211129_DDA</strain>
        <tissue evidence="2">Liver</tissue>
    </source>
</reference>
<comment type="caution">
    <text evidence="2">The sequence shown here is derived from an EMBL/GenBank/DDBJ whole genome shotgun (WGS) entry which is preliminary data.</text>
</comment>